<dbReference type="EMBL" id="PVXP01000037">
    <property type="protein sequence ID" value="PRR84444.1"/>
    <property type="molecule type" value="Genomic_DNA"/>
</dbReference>
<evidence type="ECO:0000256" key="1">
    <source>
        <dbReference type="ARBA" id="ARBA00004418"/>
    </source>
</evidence>
<comment type="subcellular location">
    <subcellularLocation>
        <location evidence="1">Periplasm</location>
    </subcellularLocation>
</comment>
<gene>
    <name evidence="6" type="primary">ssuA_6</name>
    <name evidence="6" type="ORF">CLLU_23720</name>
</gene>
<evidence type="ECO:0000313" key="6">
    <source>
        <dbReference type="EMBL" id="PRR84444.1"/>
    </source>
</evidence>
<evidence type="ECO:0000256" key="4">
    <source>
        <dbReference type="SAM" id="SignalP"/>
    </source>
</evidence>
<dbReference type="Gene3D" id="3.40.190.10">
    <property type="entry name" value="Periplasmic binding protein-like II"/>
    <property type="match status" value="2"/>
</dbReference>
<dbReference type="PANTHER" id="PTHR30024">
    <property type="entry name" value="ALIPHATIC SULFONATES-BINDING PROTEIN-RELATED"/>
    <property type="match status" value="1"/>
</dbReference>
<evidence type="ECO:0000256" key="2">
    <source>
        <dbReference type="ARBA" id="ARBA00010742"/>
    </source>
</evidence>
<dbReference type="RefSeq" id="WP_158255921.1">
    <property type="nucleotide sequence ID" value="NZ_PVXP01000037.1"/>
</dbReference>
<feature type="signal peptide" evidence="4">
    <location>
        <begin position="1"/>
        <end position="20"/>
    </location>
</feature>
<evidence type="ECO:0000313" key="7">
    <source>
        <dbReference type="Proteomes" id="UP000237798"/>
    </source>
</evidence>
<comment type="caution">
    <text evidence="6">The sequence shown here is derived from an EMBL/GenBank/DDBJ whole genome shotgun (WGS) entry which is preliminary data.</text>
</comment>
<dbReference type="InterPro" id="IPR001638">
    <property type="entry name" value="Solute-binding_3/MltF_N"/>
</dbReference>
<keyword evidence="3 4" id="KW-0732">Signal</keyword>
<accession>A0A2T0BKM6</accession>
<dbReference type="GO" id="GO:0042597">
    <property type="term" value="C:periplasmic space"/>
    <property type="evidence" value="ECO:0007669"/>
    <property type="project" value="UniProtKB-SubCell"/>
</dbReference>
<evidence type="ECO:0000259" key="5">
    <source>
        <dbReference type="SMART" id="SM00062"/>
    </source>
</evidence>
<name>A0A2T0BKM6_9CLOT</name>
<organism evidence="6 7">
    <name type="scientific">Clostridium luticellarii</name>
    <dbReference type="NCBI Taxonomy" id="1691940"/>
    <lineage>
        <taxon>Bacteria</taxon>
        <taxon>Bacillati</taxon>
        <taxon>Bacillota</taxon>
        <taxon>Clostridia</taxon>
        <taxon>Eubacteriales</taxon>
        <taxon>Clostridiaceae</taxon>
        <taxon>Clostridium</taxon>
    </lineage>
</organism>
<protein>
    <submittedName>
        <fullName evidence="6">Putative aliphatic sulfonates-binding protein</fullName>
    </submittedName>
</protein>
<reference evidence="6 7" key="1">
    <citation type="submission" date="2018-03" db="EMBL/GenBank/DDBJ databases">
        <title>Genome sequence of Clostridium luticellarii DSM 29923.</title>
        <authorList>
            <person name="Poehlein A."/>
            <person name="Daniel R."/>
        </authorList>
    </citation>
    <scope>NUCLEOTIDE SEQUENCE [LARGE SCALE GENOMIC DNA]</scope>
    <source>
        <strain evidence="6 7">DSM 29923</strain>
    </source>
</reference>
<feature type="chain" id="PRO_5015598051" evidence="4">
    <location>
        <begin position="21"/>
        <end position="330"/>
    </location>
</feature>
<dbReference type="Proteomes" id="UP000237798">
    <property type="component" value="Unassembled WGS sequence"/>
</dbReference>
<dbReference type="Pfam" id="PF13379">
    <property type="entry name" value="NMT1_2"/>
    <property type="match status" value="1"/>
</dbReference>
<comment type="similarity">
    <text evidence="2">Belongs to the bacterial solute-binding protein SsuA/TauA family.</text>
</comment>
<proteinExistence type="inferred from homology"/>
<dbReference type="AlphaFoldDB" id="A0A2T0BKM6"/>
<dbReference type="OrthoDB" id="9802202at2"/>
<dbReference type="SMART" id="SM00062">
    <property type="entry name" value="PBPb"/>
    <property type="match status" value="1"/>
</dbReference>
<feature type="domain" description="Solute-binding protein family 3/N-terminal" evidence="5">
    <location>
        <begin position="53"/>
        <end position="252"/>
    </location>
</feature>
<dbReference type="SUPFAM" id="SSF53850">
    <property type="entry name" value="Periplasmic binding protein-like II"/>
    <property type="match status" value="1"/>
</dbReference>
<sequence>MKKKFLKIIVLISTIVVVFAGCGTTKNTDSSSGNSTQLTKITLGTYNGTCEAPLYVGIEKGIFKKHGLDVKLQNINAETLKEGIASGKIAGAQISPGMFKSMEQGLDIKLTTGVHTGCIQGVVPVNSPIKDVKGLKGKTIGIDSIGGVPMVLLSIELGKYGIDPKKDVQWRVYPQPQLAQALEKGEIDAFAAWDPYGALAVSQGKARKIFGNSNNEKGKEDSYCCYVGVNGKLADKDPKLVKALTDSWVEADAWVQAHPQEAGKLIVDKKYVSSGDEKENAKLLGTYKFVPDKAKSKKDFTNTLNAMKAQGIIDSSTDVNALVKSTLIDY</sequence>
<dbReference type="PROSITE" id="PS51257">
    <property type="entry name" value="PROKAR_LIPOPROTEIN"/>
    <property type="match status" value="1"/>
</dbReference>
<dbReference type="PANTHER" id="PTHR30024:SF47">
    <property type="entry name" value="TAURINE-BINDING PERIPLASMIC PROTEIN"/>
    <property type="match status" value="1"/>
</dbReference>
<keyword evidence="7" id="KW-1185">Reference proteome</keyword>
<evidence type="ECO:0000256" key="3">
    <source>
        <dbReference type="ARBA" id="ARBA00022729"/>
    </source>
</evidence>